<keyword evidence="2" id="KW-1133">Transmembrane helix</keyword>
<evidence type="ECO:0000313" key="5">
    <source>
        <dbReference type="Proteomes" id="UP001054252"/>
    </source>
</evidence>
<feature type="transmembrane region" description="Helical" evidence="2">
    <location>
        <begin position="264"/>
        <end position="287"/>
    </location>
</feature>
<dbReference type="GO" id="GO:0004175">
    <property type="term" value="F:endopeptidase activity"/>
    <property type="evidence" value="ECO:0007669"/>
    <property type="project" value="UniProtKB-ARBA"/>
</dbReference>
<evidence type="ECO:0000259" key="3">
    <source>
        <dbReference type="Pfam" id="PF02517"/>
    </source>
</evidence>
<keyword evidence="5" id="KW-1185">Reference proteome</keyword>
<dbReference type="EMBL" id="BPVZ01000169">
    <property type="protein sequence ID" value="GKV43514.1"/>
    <property type="molecule type" value="Genomic_DNA"/>
</dbReference>
<proteinExistence type="predicted"/>
<evidence type="ECO:0000256" key="1">
    <source>
        <dbReference type="SAM" id="MobiDB-lite"/>
    </source>
</evidence>
<name>A0AAV5M2K2_9ROSI</name>
<comment type="caution">
    <text evidence="4">The sequence shown here is derived from an EMBL/GenBank/DDBJ whole genome shotgun (WGS) entry which is preliminary data.</text>
</comment>
<feature type="domain" description="CAAX prenyl protease 2/Lysostaphin resistance protein A-like" evidence="3">
    <location>
        <begin position="211"/>
        <end position="298"/>
    </location>
</feature>
<feature type="transmembrane region" description="Helical" evidence="2">
    <location>
        <begin position="239"/>
        <end position="258"/>
    </location>
</feature>
<dbReference type="Pfam" id="PF02517">
    <property type="entry name" value="Rce1-like"/>
    <property type="match status" value="1"/>
</dbReference>
<evidence type="ECO:0000313" key="4">
    <source>
        <dbReference type="EMBL" id="GKV43514.1"/>
    </source>
</evidence>
<dbReference type="GO" id="GO:0080120">
    <property type="term" value="P:CAAX-box protein maturation"/>
    <property type="evidence" value="ECO:0007669"/>
    <property type="project" value="UniProtKB-ARBA"/>
</dbReference>
<dbReference type="AlphaFoldDB" id="A0AAV5M2K2"/>
<dbReference type="PANTHER" id="PTHR43592:SF7">
    <property type="entry name" value="CAAX AMINO TERMINAL PROTEASE FAMILY PROTEIN"/>
    <property type="match status" value="1"/>
</dbReference>
<feature type="region of interest" description="Disordered" evidence="1">
    <location>
        <begin position="83"/>
        <end position="104"/>
    </location>
</feature>
<dbReference type="InterPro" id="IPR003675">
    <property type="entry name" value="Rce1/LyrA-like_dom"/>
</dbReference>
<dbReference type="Proteomes" id="UP001054252">
    <property type="component" value="Unassembled WGS sequence"/>
</dbReference>
<organism evidence="4 5">
    <name type="scientific">Rubroshorea leprosula</name>
    <dbReference type="NCBI Taxonomy" id="152421"/>
    <lineage>
        <taxon>Eukaryota</taxon>
        <taxon>Viridiplantae</taxon>
        <taxon>Streptophyta</taxon>
        <taxon>Embryophyta</taxon>
        <taxon>Tracheophyta</taxon>
        <taxon>Spermatophyta</taxon>
        <taxon>Magnoliopsida</taxon>
        <taxon>eudicotyledons</taxon>
        <taxon>Gunneridae</taxon>
        <taxon>Pentapetalae</taxon>
        <taxon>rosids</taxon>
        <taxon>malvids</taxon>
        <taxon>Malvales</taxon>
        <taxon>Dipterocarpaceae</taxon>
        <taxon>Rubroshorea</taxon>
    </lineage>
</organism>
<reference evidence="4 5" key="1">
    <citation type="journal article" date="2021" name="Commun. Biol.">
        <title>The genome of Shorea leprosula (Dipterocarpaceae) highlights the ecological relevance of drought in aseasonal tropical rainforests.</title>
        <authorList>
            <person name="Ng K.K.S."/>
            <person name="Kobayashi M.J."/>
            <person name="Fawcett J.A."/>
            <person name="Hatakeyama M."/>
            <person name="Paape T."/>
            <person name="Ng C.H."/>
            <person name="Ang C.C."/>
            <person name="Tnah L.H."/>
            <person name="Lee C.T."/>
            <person name="Nishiyama T."/>
            <person name="Sese J."/>
            <person name="O'Brien M.J."/>
            <person name="Copetti D."/>
            <person name="Mohd Noor M.I."/>
            <person name="Ong R.C."/>
            <person name="Putra M."/>
            <person name="Sireger I.Z."/>
            <person name="Indrioko S."/>
            <person name="Kosugi Y."/>
            <person name="Izuno A."/>
            <person name="Isagi Y."/>
            <person name="Lee S.L."/>
            <person name="Shimizu K.K."/>
        </authorList>
    </citation>
    <scope>NUCLEOTIDE SEQUENCE [LARGE SCALE GENOMIC DNA]</scope>
    <source>
        <strain evidence="4">214</strain>
    </source>
</reference>
<protein>
    <recommendedName>
        <fullName evidence="3">CAAX prenyl protease 2/Lysostaphin resistance protein A-like domain-containing protein</fullName>
    </recommendedName>
</protein>
<keyword evidence="2" id="KW-0812">Transmembrane</keyword>
<sequence>MGLLTTNYGRHSSMGGMFVGFHGARKLLPTKLLSVRYPKLMLQRWHALGAKALATRKSVKKPKRQVQQRKDVVLETKKSLSEGNSVIADQSSPKDDSVTDGSNAYDNSTAKNSISVASRGNVLQACTITSGLLAALGLIIRQVSHVASIEGLPILDSSLEVSFGFEMWHLGLIIGLVILVSSCRYLLLKSWPDFAESSEAANQQVLTSLQPLDYLVVAFLPGVSEELFFRGALLPVFGFDWKSVILVAAVFGVLHLGSGRKYSFAVWATFVGFVYGYATIVSSSIIVPMASHALNNLIGAILWRQTPKSLE</sequence>
<keyword evidence="2" id="KW-0472">Membrane</keyword>
<accession>A0AAV5M2K2</accession>
<evidence type="ECO:0000256" key="2">
    <source>
        <dbReference type="SAM" id="Phobius"/>
    </source>
</evidence>
<dbReference type="PANTHER" id="PTHR43592">
    <property type="entry name" value="CAAX AMINO TERMINAL PROTEASE"/>
    <property type="match status" value="1"/>
</dbReference>
<gene>
    <name evidence="4" type="ORF">SLEP1_g50797</name>
</gene>